<sequence length="703" mass="79273">MANVVRTAPLLRTCLEVLAEADEPLTASEVIERIEQRRTFTPYECASVDKDGTPRWKNHLGWVSGDVATVGWMTKRNGRWALTEAGANALDEYDAEQLNTEKNRLFAEIRKRREQAAEALSGSEQLIARMLSLTNPGSWTTFSDLAAIAKVSPEEVGHFLAGGKKRKPGAYRVLDDGGRDPGDGMLHFGYRGIDRRKELEKEGVVFDEHGRPDPEQQITADDFRERLAALDTPVRESQTVRAWLVRGSSVEGRDLIPVWLKQNSMSLAAASLRPIVPPVSRAELKSYVEEDYAFMTLSATRTVKLDEFDLFCNHMQPGDFVLTMSNGKAYVGRITGEASYAVSTDQRSNLRRPVEWLNATQPVVYGKLPAPLPAKLHNQNDVVELTEELPAIEKLLAELGIEQGEESPKVRRELTFPEIPESLADELLTSRYWLQRQADLLWDRRQLIFYGPPGTGKTFLAHKLATALTEPSAVKLVQFHPSYTYEDFIEGLRPKPDDEGRLLFEPHSGPFLDLVEAARQHPADPYVLIVDEINRANLAKVFGELYFLLEYRDHSISLLYSSKKDFTLPPNVFLIGTMNTTDRSIALVDAAMRRRFAFVELHPGTEPTDGLLRKWIAQRDDVEHNADTPELLEALNARIADRDLAIGPSYFMRGDIYRRPDGLQTVWDTSIMPLLAEYHYGSPVEILEQYRLDVLRKALGSES</sequence>
<dbReference type="SUPFAM" id="SSF52540">
    <property type="entry name" value="P-loop containing nucleoside triphosphate hydrolases"/>
    <property type="match status" value="1"/>
</dbReference>
<evidence type="ECO:0000259" key="1">
    <source>
        <dbReference type="SMART" id="SM00382"/>
    </source>
</evidence>
<gene>
    <name evidence="2" type="ORF">AB8O55_11630</name>
</gene>
<dbReference type="InterPro" id="IPR052934">
    <property type="entry name" value="Methyl-DNA_Rec/Restrict_Enz"/>
</dbReference>
<dbReference type="InterPro" id="IPR027417">
    <property type="entry name" value="P-loop_NTPase"/>
</dbReference>
<evidence type="ECO:0000313" key="2">
    <source>
        <dbReference type="EMBL" id="MEY8040047.1"/>
    </source>
</evidence>
<name>A0ABV4CIU9_9PSEU</name>
<feature type="domain" description="AAA+ ATPase" evidence="1">
    <location>
        <begin position="443"/>
        <end position="606"/>
    </location>
</feature>
<keyword evidence="3" id="KW-1185">Reference proteome</keyword>
<dbReference type="InterPro" id="IPR025745">
    <property type="entry name" value="Mrr-like_N_dom"/>
</dbReference>
<reference evidence="2 3" key="1">
    <citation type="submission" date="2024-08" db="EMBL/GenBank/DDBJ databases">
        <title>Genome mining of Saccharopolyspora cebuensis PGLac3 from Nigerian medicinal plant.</title>
        <authorList>
            <person name="Ezeobiora C.E."/>
            <person name="Igbokwe N.H."/>
            <person name="Amin D.H."/>
            <person name="Mendie U.E."/>
        </authorList>
    </citation>
    <scope>NUCLEOTIDE SEQUENCE [LARGE SCALE GENOMIC DNA]</scope>
    <source>
        <strain evidence="2 3">PGLac3</strain>
    </source>
</reference>
<evidence type="ECO:0000313" key="3">
    <source>
        <dbReference type="Proteomes" id="UP001564626"/>
    </source>
</evidence>
<dbReference type="RefSeq" id="WP_369774784.1">
    <property type="nucleotide sequence ID" value="NZ_JBGEHV010000017.1"/>
</dbReference>
<dbReference type="SMART" id="SM00382">
    <property type="entry name" value="AAA"/>
    <property type="match status" value="1"/>
</dbReference>
<protein>
    <submittedName>
        <fullName evidence="2">AAA family ATPase</fullName>
    </submittedName>
</protein>
<dbReference type="PANTHER" id="PTHR37291:SF1">
    <property type="entry name" value="TYPE IV METHYL-DIRECTED RESTRICTION ENZYME ECOKMCRB SUBUNIT"/>
    <property type="match status" value="1"/>
</dbReference>
<dbReference type="Proteomes" id="UP001564626">
    <property type="component" value="Unassembled WGS sequence"/>
</dbReference>
<dbReference type="InterPro" id="IPR011704">
    <property type="entry name" value="ATPase_dyneun-rel_AAA"/>
</dbReference>
<proteinExistence type="predicted"/>
<dbReference type="Pfam" id="PF07728">
    <property type="entry name" value="AAA_5"/>
    <property type="match status" value="1"/>
</dbReference>
<dbReference type="Gene3D" id="3.40.50.300">
    <property type="entry name" value="P-loop containing nucleotide triphosphate hydrolases"/>
    <property type="match status" value="1"/>
</dbReference>
<dbReference type="CDD" id="cd00009">
    <property type="entry name" value="AAA"/>
    <property type="match status" value="1"/>
</dbReference>
<organism evidence="2 3">
    <name type="scientific">Saccharopolyspora cebuensis</name>
    <dbReference type="NCBI Taxonomy" id="418759"/>
    <lineage>
        <taxon>Bacteria</taxon>
        <taxon>Bacillati</taxon>
        <taxon>Actinomycetota</taxon>
        <taxon>Actinomycetes</taxon>
        <taxon>Pseudonocardiales</taxon>
        <taxon>Pseudonocardiaceae</taxon>
        <taxon>Saccharopolyspora</taxon>
    </lineage>
</organism>
<dbReference type="Pfam" id="PF14338">
    <property type="entry name" value="Mrr_N"/>
    <property type="match status" value="1"/>
</dbReference>
<accession>A0ABV4CIU9</accession>
<comment type="caution">
    <text evidence="2">The sequence shown here is derived from an EMBL/GenBank/DDBJ whole genome shotgun (WGS) entry which is preliminary data.</text>
</comment>
<dbReference type="PANTHER" id="PTHR37291">
    <property type="entry name" value="5-METHYLCYTOSINE-SPECIFIC RESTRICTION ENZYME B"/>
    <property type="match status" value="1"/>
</dbReference>
<dbReference type="EMBL" id="JBGEHV010000017">
    <property type="protein sequence ID" value="MEY8040047.1"/>
    <property type="molecule type" value="Genomic_DNA"/>
</dbReference>
<dbReference type="InterPro" id="IPR003593">
    <property type="entry name" value="AAA+_ATPase"/>
</dbReference>